<dbReference type="Proteomes" id="UP001234202">
    <property type="component" value="Unassembled WGS sequence"/>
</dbReference>
<organism evidence="1 2">
    <name type="scientific">Naganishia onofrii</name>
    <dbReference type="NCBI Taxonomy" id="1851511"/>
    <lineage>
        <taxon>Eukaryota</taxon>
        <taxon>Fungi</taxon>
        <taxon>Dikarya</taxon>
        <taxon>Basidiomycota</taxon>
        <taxon>Agaricomycotina</taxon>
        <taxon>Tremellomycetes</taxon>
        <taxon>Filobasidiales</taxon>
        <taxon>Filobasidiaceae</taxon>
        <taxon>Naganishia</taxon>
    </lineage>
</organism>
<evidence type="ECO:0000313" key="2">
    <source>
        <dbReference type="Proteomes" id="UP001234202"/>
    </source>
</evidence>
<proteinExistence type="predicted"/>
<comment type="caution">
    <text evidence="1">The sequence shown here is derived from an EMBL/GenBank/DDBJ whole genome shotgun (WGS) entry which is preliminary data.</text>
</comment>
<evidence type="ECO:0000313" key="1">
    <source>
        <dbReference type="EMBL" id="KAJ9116250.1"/>
    </source>
</evidence>
<sequence>MLANNIPVLTATLFALLSSTNAVPLSTLLEKRATGQTIRPSTAPNLCLAGYGSPNLRLTECVTSYDAYYGPWIQWNIYPGESNSIGLSVVPPKAPGGCLFAGNDVTDGAVRDAQMVTCSANNQNWFYTGDKHIAVTGGNACLSYGPNGALTTQACGNSGVDQVWNIVSFGGSSTTPPPDSTDGQQIRWSSNGVSGCLTVMDADLTNFGRIAIAECMAPTDQFAYLQRFTYTRGSTKIKVAANSHSTQDFCLDLGVVRRQDGTNLHLYQCVDVPQQQFWITNAGDDHIALEGDNQCIDVRADSGFSQDSPYSSLKDVQSWQCSGGNTNQIFSFDL</sequence>
<reference evidence="1" key="1">
    <citation type="submission" date="2023-04" db="EMBL/GenBank/DDBJ databases">
        <title>Draft Genome sequencing of Naganishia species isolated from polar environments using Oxford Nanopore Technology.</title>
        <authorList>
            <person name="Leo P."/>
            <person name="Venkateswaran K."/>
        </authorList>
    </citation>
    <scope>NUCLEOTIDE SEQUENCE</scope>
    <source>
        <strain evidence="1">DBVPG 5303</strain>
    </source>
</reference>
<dbReference type="EMBL" id="JASBWV010000038">
    <property type="protein sequence ID" value="KAJ9116250.1"/>
    <property type="molecule type" value="Genomic_DNA"/>
</dbReference>
<accession>A0ACC2WYM4</accession>
<keyword evidence="2" id="KW-1185">Reference proteome</keyword>
<name>A0ACC2WYM4_9TREE</name>
<protein>
    <submittedName>
        <fullName evidence="1">Uncharacterized protein</fullName>
    </submittedName>
</protein>
<gene>
    <name evidence="1" type="ORF">QFC24_006765</name>
</gene>